<protein>
    <submittedName>
        <fullName evidence="4">Nucleotidyltransferase family protein</fullName>
    </submittedName>
</protein>
<dbReference type="CDD" id="cd06422">
    <property type="entry name" value="NTP_transferase_like_1"/>
    <property type="match status" value="1"/>
</dbReference>
<dbReference type="Gene3D" id="3.90.550.10">
    <property type="entry name" value="Spore Coat Polysaccharide Biosynthesis Protein SpsA, Chain A"/>
    <property type="match status" value="1"/>
</dbReference>
<name>A0ABQ6LUF8_9GAMM</name>
<comment type="caution">
    <text evidence="4">The sequence shown here is derived from an EMBL/GenBank/DDBJ whole genome shotgun (WGS) entry which is preliminary data.</text>
</comment>
<feature type="domain" description="Nucleotidyl transferase" evidence="3">
    <location>
        <begin position="6"/>
        <end position="136"/>
    </location>
</feature>
<keyword evidence="5" id="KW-1185">Reference proteome</keyword>
<proteinExistence type="predicted"/>
<organism evidence="4 5">
    <name type="scientific">Biformimicrobium ophioploci</name>
    <dbReference type="NCBI Taxonomy" id="3036711"/>
    <lineage>
        <taxon>Bacteria</taxon>
        <taxon>Pseudomonadati</taxon>
        <taxon>Pseudomonadota</taxon>
        <taxon>Gammaproteobacteria</taxon>
        <taxon>Cellvibrionales</taxon>
        <taxon>Microbulbiferaceae</taxon>
        <taxon>Biformimicrobium</taxon>
    </lineage>
</organism>
<evidence type="ECO:0000313" key="5">
    <source>
        <dbReference type="Proteomes" id="UP001224392"/>
    </source>
</evidence>
<dbReference type="InterPro" id="IPR050065">
    <property type="entry name" value="GlmU-like"/>
</dbReference>
<dbReference type="RefSeq" id="WP_352175988.1">
    <property type="nucleotide sequence ID" value="NZ_BSYJ01000001.1"/>
</dbReference>
<dbReference type="Pfam" id="PF00483">
    <property type="entry name" value="NTP_transferase"/>
    <property type="match status" value="1"/>
</dbReference>
<dbReference type="InterPro" id="IPR005835">
    <property type="entry name" value="NTP_transferase_dom"/>
</dbReference>
<gene>
    <name evidence="4" type="ORF">MNKW57_00440</name>
</gene>
<dbReference type="InterPro" id="IPR054790">
    <property type="entry name" value="MurU"/>
</dbReference>
<evidence type="ECO:0000313" key="4">
    <source>
        <dbReference type="EMBL" id="GMG85723.1"/>
    </source>
</evidence>
<dbReference type="NCBIfam" id="NF045761">
    <property type="entry name" value="NAMPUrTaseMurU"/>
    <property type="match status" value="1"/>
</dbReference>
<dbReference type="EMBL" id="BSYJ01000001">
    <property type="protein sequence ID" value="GMG85723.1"/>
    <property type="molecule type" value="Genomic_DNA"/>
</dbReference>
<dbReference type="InterPro" id="IPR029044">
    <property type="entry name" value="Nucleotide-diphossugar_trans"/>
</dbReference>
<dbReference type="PANTHER" id="PTHR43584:SF8">
    <property type="entry name" value="N-ACETYLMURAMATE ALPHA-1-PHOSPHATE URIDYLYLTRANSFERASE"/>
    <property type="match status" value="1"/>
</dbReference>
<dbReference type="PANTHER" id="PTHR43584">
    <property type="entry name" value="NUCLEOTIDYL TRANSFERASE"/>
    <property type="match status" value="1"/>
</dbReference>
<reference evidence="4 5" key="1">
    <citation type="submission" date="2023-04" db="EMBL/GenBank/DDBJ databases">
        <title>Marinobulbifer ophiurae gen. nov., sp. Nov., isolate from tissue of brittle star Ophioplocus japonicus.</title>
        <authorList>
            <person name="Kawano K."/>
            <person name="Sawayama S."/>
            <person name="Nakagawa S."/>
        </authorList>
    </citation>
    <scope>NUCLEOTIDE SEQUENCE [LARGE SCALE GENOMIC DNA]</scope>
    <source>
        <strain evidence="4 5">NKW57</strain>
    </source>
</reference>
<sequence length="229" mass="25059">MSAPVAMVLAAGLGKRMLPLTEHTPKPLLKVAGKPLIEHTLGRLAAAGVRKVVINLAHLGRQIEECLGDGSRFGLEIHYSREGVPLETAGGIMRALPMLGDAPFFVVNSDVWCDFDFRDWIARPLPEGCPGRLLMVNNPPFNPEGDFGIERGLLSGTAKPRFTFSGISWLRPQTIAGYPKVRASFGLAEVFAHEEDRMQAELFNGDWCDVGTPERLAALDARLRQDSVE</sequence>
<keyword evidence="1" id="KW-0808">Transferase</keyword>
<dbReference type="Proteomes" id="UP001224392">
    <property type="component" value="Unassembled WGS sequence"/>
</dbReference>
<evidence type="ECO:0000256" key="1">
    <source>
        <dbReference type="ARBA" id="ARBA00022679"/>
    </source>
</evidence>
<keyword evidence="2" id="KW-0548">Nucleotidyltransferase</keyword>
<evidence type="ECO:0000256" key="2">
    <source>
        <dbReference type="ARBA" id="ARBA00022695"/>
    </source>
</evidence>
<evidence type="ECO:0000259" key="3">
    <source>
        <dbReference type="Pfam" id="PF00483"/>
    </source>
</evidence>
<accession>A0ABQ6LUF8</accession>
<dbReference type="SUPFAM" id="SSF53448">
    <property type="entry name" value="Nucleotide-diphospho-sugar transferases"/>
    <property type="match status" value="1"/>
</dbReference>